<dbReference type="InterPro" id="IPR029058">
    <property type="entry name" value="AB_hydrolase_fold"/>
</dbReference>
<evidence type="ECO:0000256" key="5">
    <source>
        <dbReference type="ARBA" id="ARBA00023180"/>
    </source>
</evidence>
<evidence type="ECO:0000256" key="8">
    <source>
        <dbReference type="RuleBase" id="RU361235"/>
    </source>
</evidence>
<dbReference type="PANTHER" id="PTHR43918">
    <property type="entry name" value="ACETYLCHOLINESTERASE"/>
    <property type="match status" value="1"/>
</dbReference>
<dbReference type="GO" id="GO:0003990">
    <property type="term" value="F:acetylcholinesterase activity"/>
    <property type="evidence" value="ECO:0007669"/>
    <property type="project" value="UniProtKB-EC"/>
</dbReference>
<comment type="catalytic activity">
    <reaction evidence="6">
        <text>acetylcholine + H2O = choline + acetate + H(+)</text>
        <dbReference type="Rhea" id="RHEA:17561"/>
        <dbReference type="ChEBI" id="CHEBI:15354"/>
        <dbReference type="ChEBI" id="CHEBI:15355"/>
        <dbReference type="ChEBI" id="CHEBI:15377"/>
        <dbReference type="ChEBI" id="CHEBI:15378"/>
        <dbReference type="ChEBI" id="CHEBI:30089"/>
        <dbReference type="EC" id="3.1.1.7"/>
    </reaction>
</comment>
<dbReference type="GO" id="GO:0019695">
    <property type="term" value="P:choline metabolic process"/>
    <property type="evidence" value="ECO:0007669"/>
    <property type="project" value="TreeGrafter"/>
</dbReference>
<feature type="active site" description="Charge relay system" evidence="7">
    <location>
        <position position="336"/>
    </location>
</feature>
<organism evidence="10 11">
    <name type="scientific">Amblyomma americanum</name>
    <name type="common">Lone star tick</name>
    <dbReference type="NCBI Taxonomy" id="6943"/>
    <lineage>
        <taxon>Eukaryota</taxon>
        <taxon>Metazoa</taxon>
        <taxon>Ecdysozoa</taxon>
        <taxon>Arthropoda</taxon>
        <taxon>Chelicerata</taxon>
        <taxon>Arachnida</taxon>
        <taxon>Acari</taxon>
        <taxon>Parasitiformes</taxon>
        <taxon>Ixodida</taxon>
        <taxon>Ixodoidea</taxon>
        <taxon>Ixodidae</taxon>
        <taxon>Amblyomminae</taxon>
        <taxon>Amblyomma</taxon>
    </lineage>
</organism>
<dbReference type="InterPro" id="IPR000997">
    <property type="entry name" value="Cholinesterase"/>
</dbReference>
<dbReference type="InterPro" id="IPR050654">
    <property type="entry name" value="AChE-related_enzymes"/>
</dbReference>
<evidence type="ECO:0000256" key="1">
    <source>
        <dbReference type="ARBA" id="ARBA00005964"/>
    </source>
</evidence>
<dbReference type="EC" id="3.1.1.-" evidence="8"/>
<feature type="active site" description="Acyl-ester intermediate" evidence="7">
    <location>
        <position position="214"/>
    </location>
</feature>
<evidence type="ECO:0000256" key="3">
    <source>
        <dbReference type="ARBA" id="ARBA00022801"/>
    </source>
</evidence>
<comment type="caution">
    <text evidence="10">The sequence shown here is derived from an EMBL/GenBank/DDBJ whole genome shotgun (WGS) entry which is preliminary data.</text>
</comment>
<evidence type="ECO:0000259" key="9">
    <source>
        <dbReference type="Pfam" id="PF00135"/>
    </source>
</evidence>
<keyword evidence="3 8" id="KW-0378">Hydrolase</keyword>
<name>A0AAQ4E2U4_AMBAM</name>
<dbReference type="EMBL" id="JARKHS020023189">
    <property type="protein sequence ID" value="KAK8769029.1"/>
    <property type="molecule type" value="Genomic_DNA"/>
</dbReference>
<dbReference type="Pfam" id="PF00135">
    <property type="entry name" value="COesterase"/>
    <property type="match status" value="1"/>
</dbReference>
<keyword evidence="5" id="KW-0325">Glycoprotein</keyword>
<proteinExistence type="inferred from homology"/>
<dbReference type="PROSITE" id="PS00122">
    <property type="entry name" value="CARBOXYLESTERASE_B_1"/>
    <property type="match status" value="1"/>
</dbReference>
<accession>A0AAQ4E2U4</accession>
<evidence type="ECO:0000256" key="6">
    <source>
        <dbReference type="ARBA" id="ARBA00048484"/>
    </source>
</evidence>
<evidence type="ECO:0000256" key="7">
    <source>
        <dbReference type="PIRSR" id="PIRSR600997-1"/>
    </source>
</evidence>
<keyword evidence="4" id="KW-1015">Disulfide bond</keyword>
<keyword evidence="2" id="KW-0719">Serine esterase</keyword>
<dbReference type="Proteomes" id="UP001321473">
    <property type="component" value="Unassembled WGS sequence"/>
</dbReference>
<dbReference type="SUPFAM" id="SSF53474">
    <property type="entry name" value="alpha/beta-Hydrolases"/>
    <property type="match status" value="1"/>
</dbReference>
<dbReference type="PANTHER" id="PTHR43918:SF4">
    <property type="entry name" value="CARBOXYLIC ESTER HYDROLASE"/>
    <property type="match status" value="1"/>
</dbReference>
<evidence type="ECO:0000256" key="2">
    <source>
        <dbReference type="ARBA" id="ARBA00022487"/>
    </source>
</evidence>
<dbReference type="GO" id="GO:0006581">
    <property type="term" value="P:acetylcholine catabolic process"/>
    <property type="evidence" value="ECO:0007669"/>
    <property type="project" value="TreeGrafter"/>
</dbReference>
<protein>
    <recommendedName>
        <fullName evidence="8">Carboxylic ester hydrolase</fullName>
        <ecNumber evidence="8">3.1.1.-</ecNumber>
    </recommendedName>
</protein>
<reference evidence="10 11" key="1">
    <citation type="journal article" date="2023" name="Arcadia Sci">
        <title>De novo assembly of a long-read Amblyomma americanum tick genome.</title>
        <authorList>
            <person name="Chou S."/>
            <person name="Poskanzer K.E."/>
            <person name="Rollins M."/>
            <person name="Thuy-Boun P.S."/>
        </authorList>
    </citation>
    <scope>NUCLEOTIDE SEQUENCE [LARGE SCALE GENOMIC DNA]</scope>
    <source>
        <strain evidence="10">F_SG_1</strain>
        <tissue evidence="10">Salivary glands</tissue>
    </source>
</reference>
<sequence>MHHIVEAPTAERLEAPDCLVVRTSSGRVRGTVVEFSINGTQYSTVAFYGIPFARPPAGSRRFMMPASARPWKAVFNATQKRPPCKQLHTRFPKNYVINASNTTEECLHINIWVPGRCVDPTSMRAAMFWLYGGSFAHGGNSYDFYDGRFVSALGDLVVAAPNYRVSLFGFLNSGTGHVEGNMGLHDQVLALRWVRENIGRFGGDRGNVLLAGNSAGSISLSLLMASPLGSPHTFRRLYLMSGSMYTPMPDNEGDRARRTFDAIADGVDCRSENATMSAVVRCLQGRDASALLEASKNFSLNLMPSREGPLLPVGNLRLGDRDFGHLEVIFTTTLNEGMAFFEMMFPQFQGRKQTDAKETVNEALRGRLGNFTDEMADFMLDILRHALYDIDDPDYAGWANLIGDVLIRCPTERLASDLSKRGAQVYYQVYEPKLSFTTFGGAKATHGEDVLIMFGAPYLYPFLATDDERSMSQRMIETLANFTMTG</sequence>
<gene>
    <name evidence="10" type="ORF">V5799_014506</name>
</gene>
<comment type="similarity">
    <text evidence="1 8">Belongs to the type-B carboxylesterase/lipase family.</text>
</comment>
<dbReference type="Gene3D" id="3.40.50.1820">
    <property type="entry name" value="alpha/beta hydrolase"/>
    <property type="match status" value="1"/>
</dbReference>
<feature type="active site" description="Charge relay system" evidence="7">
    <location>
        <position position="446"/>
    </location>
</feature>
<dbReference type="InterPro" id="IPR002018">
    <property type="entry name" value="CarbesteraseB"/>
</dbReference>
<dbReference type="AlphaFoldDB" id="A0AAQ4E2U4"/>
<dbReference type="GO" id="GO:0005886">
    <property type="term" value="C:plasma membrane"/>
    <property type="evidence" value="ECO:0007669"/>
    <property type="project" value="TreeGrafter"/>
</dbReference>
<dbReference type="GO" id="GO:0005615">
    <property type="term" value="C:extracellular space"/>
    <property type="evidence" value="ECO:0007669"/>
    <property type="project" value="TreeGrafter"/>
</dbReference>
<dbReference type="InterPro" id="IPR019826">
    <property type="entry name" value="Carboxylesterase_B_AS"/>
</dbReference>
<feature type="domain" description="Carboxylesterase type B" evidence="9">
    <location>
        <begin position="19"/>
        <end position="486"/>
    </location>
</feature>
<evidence type="ECO:0000256" key="4">
    <source>
        <dbReference type="ARBA" id="ARBA00023157"/>
    </source>
</evidence>
<dbReference type="PRINTS" id="PR00878">
    <property type="entry name" value="CHOLNESTRASE"/>
</dbReference>
<keyword evidence="11" id="KW-1185">Reference proteome</keyword>
<evidence type="ECO:0000313" key="10">
    <source>
        <dbReference type="EMBL" id="KAK8769029.1"/>
    </source>
</evidence>
<evidence type="ECO:0000313" key="11">
    <source>
        <dbReference type="Proteomes" id="UP001321473"/>
    </source>
</evidence>